<name>A0ACC3S5N6_9PEZI</name>
<dbReference type="Proteomes" id="UP001320706">
    <property type="component" value="Unassembled WGS sequence"/>
</dbReference>
<dbReference type="EMBL" id="JAMKPW020000041">
    <property type="protein sequence ID" value="KAK8196663.1"/>
    <property type="molecule type" value="Genomic_DNA"/>
</dbReference>
<reference evidence="1" key="1">
    <citation type="submission" date="2024-02" db="EMBL/GenBank/DDBJ databases">
        <title>Metagenome Assembled Genome of Zalaria obscura JY119.</title>
        <authorList>
            <person name="Vighnesh L."/>
            <person name="Jagadeeshwari U."/>
            <person name="Venkata Ramana C."/>
            <person name="Sasikala C."/>
        </authorList>
    </citation>
    <scope>NUCLEOTIDE SEQUENCE</scope>
    <source>
        <strain evidence="1">JY119</strain>
    </source>
</reference>
<comment type="caution">
    <text evidence="1">The sequence shown here is derived from an EMBL/GenBank/DDBJ whole genome shotgun (WGS) entry which is preliminary data.</text>
</comment>
<evidence type="ECO:0000313" key="1">
    <source>
        <dbReference type="EMBL" id="KAK8196663.1"/>
    </source>
</evidence>
<proteinExistence type="predicted"/>
<keyword evidence="2" id="KW-1185">Reference proteome</keyword>
<accession>A0ACC3S5N6</accession>
<sequence>MADMAPERVGSLSNHPDDTGMRFRNRHGSIVEAKAQDGTMRTLNLDELTEADAQLAIQFGYKPVFKREFGYLSTFSFAVSISGLFATIMTTFSYPLYAGGSAAAIWDWLISGAGYDIKRYFIYYTVSRLAPKQWVPSISWIVGWINLLGQVAGVASSEYGAAQMLLAAVAMGSGYDETAGAFNYTITTNTTIGVMAALTVLTGLVNSLSTYWMEKMTKVYVIFHVLVLLTCSISLLALTKPKNSASYVFTNVDSTSGWSPVGFSFLFGFLSVSWTMTDYDATAHITEEISDPAVKAPWAISMAMLFTYVAGFLFNIVLCFCMGDPSVILASSLAQPVAQLYYNSLGRGGGIFFTVAGFIIIKFVCFTAMQSLGRTVFAFSRDRLLPFSHIWTRITPLTNTPLFAVWISVFWCIAINLIGLGSYAAISGVFNICAIALDWSYCIPIFCKLVFGNFQPGPWHLGRFSKAINIWACLWTLFVSIIFLLPTAMPVAADTMNYACVFLVFILGIAYLYWFVQGHKFYTGPLTETTTEMEGVESSTPDASSRDGGVSNEKGTYTDV</sequence>
<evidence type="ECO:0000313" key="2">
    <source>
        <dbReference type="Proteomes" id="UP001320706"/>
    </source>
</evidence>
<gene>
    <name evidence="1" type="primary">TPO5_3</name>
    <name evidence="1" type="ORF">M8818_006830</name>
</gene>
<organism evidence="1 2">
    <name type="scientific">Zalaria obscura</name>
    <dbReference type="NCBI Taxonomy" id="2024903"/>
    <lineage>
        <taxon>Eukaryota</taxon>
        <taxon>Fungi</taxon>
        <taxon>Dikarya</taxon>
        <taxon>Ascomycota</taxon>
        <taxon>Pezizomycotina</taxon>
        <taxon>Dothideomycetes</taxon>
        <taxon>Dothideomycetidae</taxon>
        <taxon>Dothideales</taxon>
        <taxon>Zalariaceae</taxon>
        <taxon>Zalaria</taxon>
    </lineage>
</organism>
<protein>
    <submittedName>
        <fullName evidence="1">Polyamine transporter tpo5</fullName>
    </submittedName>
</protein>